<keyword evidence="1" id="KW-0175">Coiled coil</keyword>
<feature type="region of interest" description="Disordered" evidence="2">
    <location>
        <begin position="724"/>
        <end position="743"/>
    </location>
</feature>
<feature type="region of interest" description="Disordered" evidence="2">
    <location>
        <begin position="469"/>
        <end position="563"/>
    </location>
</feature>
<proteinExistence type="predicted"/>
<feature type="compositionally biased region" description="Polar residues" evidence="2">
    <location>
        <begin position="280"/>
        <end position="293"/>
    </location>
</feature>
<gene>
    <name evidence="3" type="ORF">ECRASSUSDP1_LOCUS27988</name>
</gene>
<feature type="compositionally biased region" description="Basic and acidic residues" evidence="2">
    <location>
        <begin position="477"/>
        <end position="487"/>
    </location>
</feature>
<accession>A0AAD2DB97</accession>
<dbReference type="Proteomes" id="UP001295684">
    <property type="component" value="Unassembled WGS sequence"/>
</dbReference>
<feature type="region of interest" description="Disordered" evidence="2">
    <location>
        <begin position="322"/>
        <end position="367"/>
    </location>
</feature>
<evidence type="ECO:0000256" key="2">
    <source>
        <dbReference type="SAM" id="MobiDB-lite"/>
    </source>
</evidence>
<feature type="region of interest" description="Disordered" evidence="2">
    <location>
        <begin position="392"/>
        <end position="431"/>
    </location>
</feature>
<feature type="compositionally biased region" description="Polar residues" evidence="2">
    <location>
        <begin position="491"/>
        <end position="501"/>
    </location>
</feature>
<feature type="compositionally biased region" description="Basic and acidic residues" evidence="2">
    <location>
        <begin position="724"/>
        <end position="742"/>
    </location>
</feature>
<evidence type="ECO:0000256" key="1">
    <source>
        <dbReference type="SAM" id="Coils"/>
    </source>
</evidence>
<feature type="region of interest" description="Disordered" evidence="2">
    <location>
        <begin position="634"/>
        <end position="684"/>
    </location>
</feature>
<feature type="compositionally biased region" description="Basic and acidic residues" evidence="2">
    <location>
        <begin position="670"/>
        <end position="680"/>
    </location>
</feature>
<evidence type="ECO:0000313" key="3">
    <source>
        <dbReference type="EMBL" id="CAI2386375.1"/>
    </source>
</evidence>
<feature type="compositionally biased region" description="Polar residues" evidence="2">
    <location>
        <begin position="393"/>
        <end position="431"/>
    </location>
</feature>
<sequence length="777" mass="88625">MEESKESDSDHKKILISILDSKNQANQKHAVLIEDNLEHYTESSCSYPEPPIVPRSCNGSHSKNMRHIFKDEYENTLTSNMNETHSKGSTVSFQTFTLEPPMEYEEIIQKLEGDIRKHIRIQNQLKLHIESLQGKVEEKEREILKKNSEITSLNTTLDTIKSSIGDIERRKSSEIREIRVLSEKEIKRIADENRRLHKLLHDQAKQIERNTIAAKSIPHSSIERAKRAESARSTSSHGASKAQDISGINIKKSHHRHGSASSNISTKQSKKVSQAKKVSNLETSQNTKRSSVTRPVKQSPYSTMRHGKPAETENAELAMMHDWDKQKTMPIQARGASSKKRKTECKKNDRKSERKSKNKSLLATANSKSLRHDLYKGLHQYNQGIRTFGNVGNAGNSGNTSSQTQLRKSQLYSTASAHNKSTNNLSAATSSMKAQLSKKMIKNYVKTNREKDHLGARYEIDKNGREKKLNTYRKSVLPKDKRADSKRPKSSLENVSSSQGGSKHRKVPKTYQSPNGTSDEPRKPKVKVYKLEKGQGIGKSEDRGKHLKSKSQSNFSSNHGIDHKTKRYKNSKMEKSEIYSQNFMTNELHTSCGLRKNMSKITSPGNDSSKSPMKTISNFQQMRKIIKKVNHTLKSSRAHYPKKPTTDSDISKNNSLIAESGCSGFFGNNRNREPQKEHSGTRISNKVQEGQHFDDRINFYPYPQNEVDFKSLEFQEPKEEFKVTRLKSSMKERSPDTSKDNIPEYYFDLSKMGDNEHKRAKVGNKEKIKSYQLYKRQ</sequence>
<comment type="caution">
    <text evidence="3">The sequence shown here is derived from an EMBL/GenBank/DDBJ whole genome shotgun (WGS) entry which is preliminary data.</text>
</comment>
<feature type="compositionally biased region" description="Polar residues" evidence="2">
    <location>
        <begin position="550"/>
        <end position="559"/>
    </location>
</feature>
<feature type="coiled-coil region" evidence="1">
    <location>
        <begin position="122"/>
        <end position="156"/>
    </location>
</feature>
<protein>
    <submittedName>
        <fullName evidence="3">Uncharacterized protein</fullName>
    </submittedName>
</protein>
<evidence type="ECO:0000313" key="4">
    <source>
        <dbReference type="Proteomes" id="UP001295684"/>
    </source>
</evidence>
<reference evidence="3" key="1">
    <citation type="submission" date="2023-07" db="EMBL/GenBank/DDBJ databases">
        <authorList>
            <consortium name="AG Swart"/>
            <person name="Singh M."/>
            <person name="Singh A."/>
            <person name="Seah K."/>
            <person name="Emmerich C."/>
        </authorList>
    </citation>
    <scope>NUCLEOTIDE SEQUENCE</scope>
    <source>
        <strain evidence="3">DP1</strain>
    </source>
</reference>
<feature type="compositionally biased region" description="Basic and acidic residues" evidence="2">
    <location>
        <begin position="221"/>
        <end position="230"/>
    </location>
</feature>
<keyword evidence="4" id="KW-1185">Reference proteome</keyword>
<feature type="region of interest" description="Disordered" evidence="2">
    <location>
        <begin position="210"/>
        <end position="310"/>
    </location>
</feature>
<dbReference type="AlphaFoldDB" id="A0AAD2DB97"/>
<name>A0AAD2DB97_EUPCR</name>
<organism evidence="3 4">
    <name type="scientific">Euplotes crassus</name>
    <dbReference type="NCBI Taxonomy" id="5936"/>
    <lineage>
        <taxon>Eukaryota</taxon>
        <taxon>Sar</taxon>
        <taxon>Alveolata</taxon>
        <taxon>Ciliophora</taxon>
        <taxon>Intramacronucleata</taxon>
        <taxon>Spirotrichea</taxon>
        <taxon>Hypotrichia</taxon>
        <taxon>Euplotida</taxon>
        <taxon>Euplotidae</taxon>
        <taxon>Moneuplotes</taxon>
    </lineage>
</organism>
<feature type="compositionally biased region" description="Basic and acidic residues" evidence="2">
    <location>
        <begin position="519"/>
        <end position="544"/>
    </location>
</feature>
<dbReference type="EMBL" id="CAMPGE010028876">
    <property type="protein sequence ID" value="CAI2386375.1"/>
    <property type="molecule type" value="Genomic_DNA"/>
</dbReference>